<organism evidence="9 10">
    <name type="scientific">Aeribacillus pallidus</name>
    <dbReference type="NCBI Taxonomy" id="33936"/>
    <lineage>
        <taxon>Bacteria</taxon>
        <taxon>Bacillati</taxon>
        <taxon>Bacillota</taxon>
        <taxon>Bacilli</taxon>
        <taxon>Bacillales</taxon>
        <taxon>Bacillaceae</taxon>
        <taxon>Aeribacillus</taxon>
    </lineage>
</organism>
<accession>A0A161XZK0</accession>
<dbReference type="Gene3D" id="3.40.50.300">
    <property type="entry name" value="P-loop containing nucleotide triphosphate hydrolases"/>
    <property type="match status" value="1"/>
</dbReference>
<evidence type="ECO:0000256" key="2">
    <source>
        <dbReference type="ARBA" id="ARBA00022598"/>
    </source>
</evidence>
<evidence type="ECO:0008006" key="11">
    <source>
        <dbReference type="Google" id="ProtNLM"/>
    </source>
</evidence>
<evidence type="ECO:0000256" key="7">
    <source>
        <dbReference type="ARBA" id="ARBA00022842"/>
    </source>
</evidence>
<comment type="caution">
    <text evidence="9">The sequence shown here is derived from an EMBL/GenBank/DDBJ whole genome shotgun (WGS) entry which is preliminary data.</text>
</comment>
<comment type="catalytic activity">
    <reaction evidence="8">
        <text>(7R,8S)-8-amino-7-(carboxyamino)nonanoate + ATP = (4R,5S)-dethiobiotin + ADP + phosphate + H(+)</text>
        <dbReference type="Rhea" id="RHEA:63684"/>
        <dbReference type="ChEBI" id="CHEBI:15378"/>
        <dbReference type="ChEBI" id="CHEBI:30616"/>
        <dbReference type="ChEBI" id="CHEBI:43474"/>
        <dbReference type="ChEBI" id="CHEBI:149470"/>
        <dbReference type="ChEBI" id="CHEBI:149473"/>
        <dbReference type="ChEBI" id="CHEBI:456216"/>
    </reaction>
</comment>
<dbReference type="GO" id="GO:0009102">
    <property type="term" value="P:biotin biosynthetic process"/>
    <property type="evidence" value="ECO:0007669"/>
    <property type="project" value="UniProtKB-KW"/>
</dbReference>
<dbReference type="SUPFAM" id="SSF52540">
    <property type="entry name" value="P-loop containing nucleoside triphosphate hydrolases"/>
    <property type="match status" value="1"/>
</dbReference>
<dbReference type="AlphaFoldDB" id="A0A161XZK0"/>
<name>A0A161XZK0_9BACI</name>
<evidence type="ECO:0000256" key="5">
    <source>
        <dbReference type="ARBA" id="ARBA00022756"/>
    </source>
</evidence>
<evidence type="ECO:0000256" key="1">
    <source>
        <dbReference type="ARBA" id="ARBA00022490"/>
    </source>
</evidence>
<dbReference type="EMBL" id="LWBR01000075">
    <property type="protein sequence ID" value="KZN94752.1"/>
    <property type="molecule type" value="Genomic_DNA"/>
</dbReference>
<dbReference type="GO" id="GO:0000287">
    <property type="term" value="F:magnesium ion binding"/>
    <property type="evidence" value="ECO:0007669"/>
    <property type="project" value="InterPro"/>
</dbReference>
<keyword evidence="6" id="KW-0067">ATP-binding</keyword>
<proteinExistence type="predicted"/>
<dbReference type="InterPro" id="IPR004472">
    <property type="entry name" value="DTB_synth_BioD"/>
</dbReference>
<dbReference type="GO" id="GO:0005524">
    <property type="term" value="F:ATP binding"/>
    <property type="evidence" value="ECO:0007669"/>
    <property type="project" value="UniProtKB-KW"/>
</dbReference>
<reference evidence="9 10" key="1">
    <citation type="submission" date="2016-04" db="EMBL/GenBank/DDBJ databases">
        <title>Draft genome sequence of Aeribacillus pallidus 8m3 from petroleum reservoir.</title>
        <authorList>
            <person name="Poltaraus A.B."/>
            <person name="Nazina T.N."/>
            <person name="Tourova T.P."/>
            <person name="Malakho S.M."/>
            <person name="Korshunova A.V."/>
            <person name="Sokolova D.S."/>
        </authorList>
    </citation>
    <scope>NUCLEOTIDE SEQUENCE [LARGE SCALE GENOMIC DNA]</scope>
    <source>
        <strain evidence="9 10">8m3</strain>
    </source>
</reference>
<keyword evidence="2" id="KW-0436">Ligase</keyword>
<protein>
    <recommendedName>
        <fullName evidence="11">Dethiobiotin synthase</fullName>
    </recommendedName>
</protein>
<keyword evidence="5" id="KW-0093">Biotin biosynthesis</keyword>
<keyword evidence="10" id="KW-1185">Reference proteome</keyword>
<evidence type="ECO:0000256" key="8">
    <source>
        <dbReference type="ARBA" id="ARBA00047386"/>
    </source>
</evidence>
<dbReference type="CDD" id="cd03109">
    <property type="entry name" value="DTBS"/>
    <property type="match status" value="1"/>
</dbReference>
<keyword evidence="3" id="KW-0479">Metal-binding</keyword>
<keyword evidence="1" id="KW-0963">Cytoplasm</keyword>
<keyword evidence="7" id="KW-0460">Magnesium</keyword>
<dbReference type="PANTHER" id="PTHR43210">
    <property type="entry name" value="DETHIOBIOTIN SYNTHETASE"/>
    <property type="match status" value="1"/>
</dbReference>
<evidence type="ECO:0000256" key="3">
    <source>
        <dbReference type="ARBA" id="ARBA00022723"/>
    </source>
</evidence>
<dbReference type="Proteomes" id="UP000076476">
    <property type="component" value="Unassembled WGS sequence"/>
</dbReference>
<evidence type="ECO:0000313" key="9">
    <source>
        <dbReference type="EMBL" id="KZN94752.1"/>
    </source>
</evidence>
<dbReference type="STRING" id="33936.AZI98_17295"/>
<keyword evidence="4" id="KW-0547">Nucleotide-binding</keyword>
<gene>
    <name evidence="9" type="ORF">AZI98_17295</name>
</gene>
<evidence type="ECO:0000256" key="6">
    <source>
        <dbReference type="ARBA" id="ARBA00022840"/>
    </source>
</evidence>
<dbReference type="InterPro" id="IPR027417">
    <property type="entry name" value="P-loop_NTPase"/>
</dbReference>
<dbReference type="GO" id="GO:0004141">
    <property type="term" value="F:dethiobiotin synthase activity"/>
    <property type="evidence" value="ECO:0007669"/>
    <property type="project" value="InterPro"/>
</dbReference>
<dbReference type="Pfam" id="PF13500">
    <property type="entry name" value="AAA_26"/>
    <property type="match status" value="1"/>
</dbReference>
<dbReference type="PANTHER" id="PTHR43210:SF2">
    <property type="entry name" value="ATP-DEPENDENT DETHIOBIOTIN SYNTHETASE BIOD 2"/>
    <property type="match status" value="1"/>
</dbReference>
<dbReference type="GO" id="GO:0005829">
    <property type="term" value="C:cytosol"/>
    <property type="evidence" value="ECO:0007669"/>
    <property type="project" value="TreeGrafter"/>
</dbReference>
<sequence length="63" mass="6576">MKGFFVTGTDTGVGKTIIACGLAAVLKEKGMNVGVFKPFLSGISRDDPTSDTSLLKGNLKVEN</sequence>
<evidence type="ECO:0000313" key="10">
    <source>
        <dbReference type="Proteomes" id="UP000076476"/>
    </source>
</evidence>
<evidence type="ECO:0000256" key="4">
    <source>
        <dbReference type="ARBA" id="ARBA00022741"/>
    </source>
</evidence>